<reference evidence="9" key="1">
    <citation type="submission" date="2022-12" db="EMBL/GenBank/DDBJ databases">
        <title>Draft genome sequence of the thermophilic strain Brevibacillus thermoruber HT42, isolated from Los Humeros, Puebla, Mexico, with biotechnological potential.</title>
        <authorList>
            <person name="Lara Sanchez J."/>
            <person name="Solis Palacios R."/>
            <person name="Bustos Baena A.S."/>
            <person name="Ruz Baez A.E."/>
            <person name="Espinosa Luna G."/>
            <person name="Oliart Ros R.M."/>
        </authorList>
    </citation>
    <scope>NUCLEOTIDE SEQUENCE</scope>
    <source>
        <strain evidence="9">HT42</strain>
    </source>
</reference>
<dbReference type="NCBIfam" id="NF000756">
    <property type="entry name" value="PRK00047.1"/>
    <property type="match status" value="1"/>
</dbReference>
<keyword evidence="5" id="KW-0067">ATP-binding</keyword>
<keyword evidence="10" id="KW-1185">Reference proteome</keyword>
<dbReference type="CDD" id="cd07769">
    <property type="entry name" value="ASKHA_NBD_FGGY_GK"/>
    <property type="match status" value="1"/>
</dbReference>
<evidence type="ECO:0000256" key="1">
    <source>
        <dbReference type="ARBA" id="ARBA00009156"/>
    </source>
</evidence>
<dbReference type="Gene3D" id="3.30.420.40">
    <property type="match status" value="2"/>
</dbReference>
<dbReference type="Pfam" id="PF02782">
    <property type="entry name" value="FGGY_C"/>
    <property type="match status" value="1"/>
</dbReference>
<dbReference type="PANTHER" id="PTHR10196">
    <property type="entry name" value="SUGAR KINASE"/>
    <property type="match status" value="1"/>
</dbReference>
<dbReference type="InterPro" id="IPR043129">
    <property type="entry name" value="ATPase_NBD"/>
</dbReference>
<evidence type="ECO:0000256" key="3">
    <source>
        <dbReference type="ARBA" id="ARBA00022741"/>
    </source>
</evidence>
<keyword evidence="2 9" id="KW-0808">Transferase</keyword>
<dbReference type="GO" id="GO:0019563">
    <property type="term" value="P:glycerol catabolic process"/>
    <property type="evidence" value="ECO:0007669"/>
    <property type="project" value="TreeGrafter"/>
</dbReference>
<evidence type="ECO:0000259" key="8">
    <source>
        <dbReference type="Pfam" id="PF02782"/>
    </source>
</evidence>
<dbReference type="InterPro" id="IPR000577">
    <property type="entry name" value="Carb_kinase_FGGY"/>
</dbReference>
<dbReference type="RefSeq" id="WP_271140015.1">
    <property type="nucleotide sequence ID" value="NZ_JAPYYP010000009.1"/>
</dbReference>
<dbReference type="PROSITE" id="PS00933">
    <property type="entry name" value="FGGY_KINASES_1"/>
    <property type="match status" value="1"/>
</dbReference>
<evidence type="ECO:0000256" key="6">
    <source>
        <dbReference type="ARBA" id="ARBA00043149"/>
    </source>
</evidence>
<dbReference type="InterPro" id="IPR018484">
    <property type="entry name" value="FGGY_N"/>
</dbReference>
<dbReference type="PIRSF" id="PIRSF000538">
    <property type="entry name" value="GlpK"/>
    <property type="match status" value="1"/>
</dbReference>
<feature type="domain" description="Carbohydrate kinase FGGY C-terminal" evidence="8">
    <location>
        <begin position="262"/>
        <end position="458"/>
    </location>
</feature>
<keyword evidence="3" id="KW-0547">Nucleotide-binding</keyword>
<dbReference type="GO" id="GO:0005829">
    <property type="term" value="C:cytosol"/>
    <property type="evidence" value="ECO:0007669"/>
    <property type="project" value="TreeGrafter"/>
</dbReference>
<dbReference type="InterPro" id="IPR018485">
    <property type="entry name" value="FGGY_C"/>
</dbReference>
<organism evidence="9 10">
    <name type="scientific">Brevibacillus thermoruber</name>
    <dbReference type="NCBI Taxonomy" id="33942"/>
    <lineage>
        <taxon>Bacteria</taxon>
        <taxon>Bacillati</taxon>
        <taxon>Bacillota</taxon>
        <taxon>Bacilli</taxon>
        <taxon>Bacillales</taxon>
        <taxon>Paenibacillaceae</taxon>
        <taxon>Brevibacillus</taxon>
    </lineage>
</organism>
<dbReference type="InterPro" id="IPR018483">
    <property type="entry name" value="Carb_kinase_FGGY_CS"/>
</dbReference>
<dbReference type="GO" id="GO:0005524">
    <property type="term" value="F:ATP binding"/>
    <property type="evidence" value="ECO:0007669"/>
    <property type="project" value="UniProtKB-KW"/>
</dbReference>
<dbReference type="EMBL" id="JAPYYP010000009">
    <property type="protein sequence ID" value="MDA5108577.1"/>
    <property type="molecule type" value="Genomic_DNA"/>
</dbReference>
<gene>
    <name evidence="9" type="primary">glpK</name>
    <name evidence="9" type="ORF">O3V59_09405</name>
</gene>
<proteinExistence type="inferred from homology"/>
<keyword evidence="4 9" id="KW-0418">Kinase</keyword>
<evidence type="ECO:0000256" key="4">
    <source>
        <dbReference type="ARBA" id="ARBA00022777"/>
    </source>
</evidence>
<dbReference type="AlphaFoldDB" id="A0A9X3TPV7"/>
<feature type="domain" description="Carbohydrate kinase FGGY N-terminal" evidence="7">
    <location>
        <begin position="4"/>
        <end position="252"/>
    </location>
</feature>
<evidence type="ECO:0000256" key="5">
    <source>
        <dbReference type="ARBA" id="ARBA00022840"/>
    </source>
</evidence>
<evidence type="ECO:0000313" key="10">
    <source>
        <dbReference type="Proteomes" id="UP001151071"/>
    </source>
</evidence>
<accession>A0A9X3TPV7</accession>
<evidence type="ECO:0000256" key="2">
    <source>
        <dbReference type="ARBA" id="ARBA00022679"/>
    </source>
</evidence>
<dbReference type="GO" id="GO:0004370">
    <property type="term" value="F:glycerol kinase activity"/>
    <property type="evidence" value="ECO:0007669"/>
    <property type="project" value="TreeGrafter"/>
</dbReference>
<name>A0A9X3TPV7_9BACL</name>
<evidence type="ECO:0000259" key="7">
    <source>
        <dbReference type="Pfam" id="PF00370"/>
    </source>
</evidence>
<comment type="similarity">
    <text evidence="1">Belongs to the FGGY kinase family.</text>
</comment>
<dbReference type="Proteomes" id="UP001151071">
    <property type="component" value="Unassembled WGS sequence"/>
</dbReference>
<sequence length="507" mass="56069">MKRYVLSIDQGTTGTKVMFADQTGAIAAESYQKHAQHYPRAGWVEHDPLEIWERIVAGVSEAMRQGKIVPKEVAAVGIANQGETVMFWDGESGAPLYPAVVWSCRRSDRIAERWAQDGDWDKKVADKTGLRIDPYFSATKIRWLMEEVPAVRDSIAGGRARCSTLDAWIIWNMTGGAAYVTDASTAARTLLFNHRLRRWDEEILAYLEIDKSWLPTIKPSVGTFGFSDPAAFCGIRAPVLVSLVDQPAALYGHLCTLPGMSKCTYGTGCFAYMQVGETPPPAVGGGLLTTVVWQREERLSYALDGAIYSAGTAVDWGMQALGLYRDVDELQAWSREWYEAIGGEQSEGDDDGVLFVPALTGIGTPFWRSDARAVFSGLSLTTDRKRMARSILDGIAHRVADVLEAMEAAVGTKLTVLRVDGGLTKNPYLMQTQADLLGIPVEVPEMKETTSMGIVYLLGEALGWWTQDELQRAVRTVERYEPKRGTAFRTQARERWKKTVHSLVGPM</sequence>
<dbReference type="Pfam" id="PF00370">
    <property type="entry name" value="FGGY_N"/>
    <property type="match status" value="1"/>
</dbReference>
<protein>
    <recommendedName>
        <fullName evidence="6">ATP:glycerol 3-phosphotransferase</fullName>
    </recommendedName>
</protein>
<dbReference type="PANTHER" id="PTHR10196:SF69">
    <property type="entry name" value="GLYCEROL KINASE"/>
    <property type="match status" value="1"/>
</dbReference>
<dbReference type="SUPFAM" id="SSF53067">
    <property type="entry name" value="Actin-like ATPase domain"/>
    <property type="match status" value="2"/>
</dbReference>
<comment type="caution">
    <text evidence="9">The sequence shown here is derived from an EMBL/GenBank/DDBJ whole genome shotgun (WGS) entry which is preliminary data.</text>
</comment>
<evidence type="ECO:0000313" key="9">
    <source>
        <dbReference type="EMBL" id="MDA5108577.1"/>
    </source>
</evidence>